<keyword evidence="3" id="KW-1185">Reference proteome</keyword>
<reference evidence="2 3" key="1">
    <citation type="submission" date="2024-01" db="EMBL/GenBank/DDBJ databases">
        <title>Genome assemblies of Stephania.</title>
        <authorList>
            <person name="Yang L."/>
        </authorList>
    </citation>
    <scope>NUCLEOTIDE SEQUENCE [LARGE SCALE GENOMIC DNA]</scope>
    <source>
        <strain evidence="2">YNDBR</strain>
        <tissue evidence="2">Leaf</tissue>
    </source>
</reference>
<sequence length="81" mass="8967">MARPKTRVNRPPRRIGKRDQASTAVSQVEEGVLEKKRPTCYNRKEKVGEAKKGQASKESEPILRDVIGEGIGISSLGEKVH</sequence>
<dbReference type="EMBL" id="JBBNAF010000009">
    <property type="protein sequence ID" value="KAK9114808.1"/>
    <property type="molecule type" value="Genomic_DNA"/>
</dbReference>
<evidence type="ECO:0000313" key="2">
    <source>
        <dbReference type="EMBL" id="KAK9114808.1"/>
    </source>
</evidence>
<comment type="caution">
    <text evidence="2">The sequence shown here is derived from an EMBL/GenBank/DDBJ whole genome shotgun (WGS) entry which is preliminary data.</text>
</comment>
<gene>
    <name evidence="2" type="ORF">Syun_021605</name>
</gene>
<dbReference type="Proteomes" id="UP001420932">
    <property type="component" value="Unassembled WGS sequence"/>
</dbReference>
<dbReference type="AlphaFoldDB" id="A0AAP0IG21"/>
<accession>A0AAP0IG21</accession>
<protein>
    <submittedName>
        <fullName evidence="2">Uncharacterized protein</fullName>
    </submittedName>
</protein>
<name>A0AAP0IG21_9MAGN</name>
<feature type="compositionally biased region" description="Basic residues" evidence="1">
    <location>
        <begin position="1"/>
        <end position="16"/>
    </location>
</feature>
<organism evidence="2 3">
    <name type="scientific">Stephania yunnanensis</name>
    <dbReference type="NCBI Taxonomy" id="152371"/>
    <lineage>
        <taxon>Eukaryota</taxon>
        <taxon>Viridiplantae</taxon>
        <taxon>Streptophyta</taxon>
        <taxon>Embryophyta</taxon>
        <taxon>Tracheophyta</taxon>
        <taxon>Spermatophyta</taxon>
        <taxon>Magnoliopsida</taxon>
        <taxon>Ranunculales</taxon>
        <taxon>Menispermaceae</taxon>
        <taxon>Menispermoideae</taxon>
        <taxon>Cissampelideae</taxon>
        <taxon>Stephania</taxon>
    </lineage>
</organism>
<evidence type="ECO:0000256" key="1">
    <source>
        <dbReference type="SAM" id="MobiDB-lite"/>
    </source>
</evidence>
<evidence type="ECO:0000313" key="3">
    <source>
        <dbReference type="Proteomes" id="UP001420932"/>
    </source>
</evidence>
<feature type="region of interest" description="Disordered" evidence="1">
    <location>
        <begin position="1"/>
        <end position="30"/>
    </location>
</feature>
<proteinExistence type="predicted"/>